<dbReference type="EMBL" id="JXYS01000025">
    <property type="protein sequence ID" value="KJF18131.1"/>
    <property type="molecule type" value="Genomic_DNA"/>
</dbReference>
<feature type="domain" description="AMP-binding enzyme C-terminal" evidence="6">
    <location>
        <begin position="447"/>
        <end position="522"/>
    </location>
</feature>
<evidence type="ECO:0000256" key="1">
    <source>
        <dbReference type="ARBA" id="ARBA00006432"/>
    </source>
</evidence>
<keyword evidence="4" id="KW-0443">Lipid metabolism</keyword>
<accession>A0A0D8HM02</accession>
<keyword evidence="3" id="KW-0276">Fatty acid metabolism</keyword>
<dbReference type="PROSITE" id="PS00455">
    <property type="entry name" value="AMP_BINDING"/>
    <property type="match status" value="1"/>
</dbReference>
<evidence type="ECO:0000259" key="5">
    <source>
        <dbReference type="Pfam" id="PF00501"/>
    </source>
</evidence>
<dbReference type="SUPFAM" id="SSF56801">
    <property type="entry name" value="Acetyl-CoA synthetase-like"/>
    <property type="match status" value="1"/>
</dbReference>
<feature type="domain" description="AMP-dependent synthetase/ligase" evidence="5">
    <location>
        <begin position="24"/>
        <end position="397"/>
    </location>
</feature>
<evidence type="ECO:0000256" key="2">
    <source>
        <dbReference type="ARBA" id="ARBA00022598"/>
    </source>
</evidence>
<dbReference type="EC" id="6.2.1.3" evidence="7"/>
<protein>
    <submittedName>
        <fullName evidence="7">Long-chain-fatty-acid--CoA ligase</fullName>
        <ecNumber evidence="7">6.2.1.3</ecNumber>
    </submittedName>
</protein>
<dbReference type="NCBIfam" id="NF004837">
    <property type="entry name" value="PRK06187.1"/>
    <property type="match status" value="1"/>
</dbReference>
<dbReference type="GO" id="GO:0004467">
    <property type="term" value="F:long-chain fatty acid-CoA ligase activity"/>
    <property type="evidence" value="ECO:0007669"/>
    <property type="project" value="UniProtKB-EC"/>
</dbReference>
<dbReference type="PANTHER" id="PTHR43859">
    <property type="entry name" value="ACYL-ACTIVATING ENZYME"/>
    <property type="match status" value="1"/>
</dbReference>
<reference evidence="7 8" key="1">
    <citation type="submission" date="2015-01" db="EMBL/GenBank/DDBJ databases">
        <title>Draft genome of the acidophilic iron oxidizer Acidithrix ferrooxidans strain Py-F3.</title>
        <authorList>
            <person name="Poehlein A."/>
            <person name="Eisen S."/>
            <person name="Schloemann M."/>
            <person name="Johnson B.D."/>
            <person name="Daniel R."/>
            <person name="Muehling M."/>
        </authorList>
    </citation>
    <scope>NUCLEOTIDE SEQUENCE [LARGE SCALE GENOMIC DNA]</scope>
    <source>
        <strain evidence="7 8">Py-F3</strain>
    </source>
</reference>
<evidence type="ECO:0000313" key="7">
    <source>
        <dbReference type="EMBL" id="KJF18131.1"/>
    </source>
</evidence>
<dbReference type="FunFam" id="3.30.300.30:FF:000008">
    <property type="entry name" value="2,3-dihydroxybenzoate-AMP ligase"/>
    <property type="match status" value="1"/>
</dbReference>
<dbReference type="InterPro" id="IPR045851">
    <property type="entry name" value="AMP-bd_C_sf"/>
</dbReference>
<sequence length="544" mass="59908">MSMMDVDLNTWRLLAHADTHFSDVEIVTQTSPTTTHRYSFGDFTKRSKKLMNVLDGLGLTENAKVATLSWNNYRHLECYFAIPCTGRILHTLNARLSSEDLIFIINDAKDEAIFTTPDLVPVLEAIAEQIPTVKKIIVMDDVIPQSSIEGLESYEELLSNALDEYDEKPIPERQAAGLCYTSGTTGRPKGALYTHRSTYLHALNAASPSGMCFGISDCILPVVPMFHASAWGMVHAAIATGAKIAFAYPHLHPSSFVDLLINEEVTLAAGVPTVWIGLEEELRSRGELKLSLREIVCGGSQPPKALIARYRDNFNIPIVQAWGMTETSPLATVARPKHSMRHLGADELLERVGGQAGIPAPGIDVALRDDEWSQVDWDGTSMGNLYVRGPWVISAYLHERGADSFTEDGWFKTGDVAIGSPDGYFVIADRTKDLIKSGGEWISSVDLEGALMAMPGVVEAAVIAMPDDKWQERPLACVVLDKDATIDIESIKAHLETQGFAKWQLPDKVEFIDQVPRTSVGKFDKKTLRAKFTSQDEPGSYNKN</sequence>
<gene>
    <name evidence="7" type="ORF">AXFE_10320</name>
</gene>
<dbReference type="OrthoDB" id="9803968at2"/>
<keyword evidence="8" id="KW-1185">Reference proteome</keyword>
<evidence type="ECO:0000256" key="3">
    <source>
        <dbReference type="ARBA" id="ARBA00022832"/>
    </source>
</evidence>
<dbReference type="STRING" id="1280514.AXFE_10320"/>
<dbReference type="Gene3D" id="3.40.50.12780">
    <property type="entry name" value="N-terminal domain of ligase-like"/>
    <property type="match status" value="1"/>
</dbReference>
<proteinExistence type="inferred from homology"/>
<dbReference type="Gene3D" id="3.30.300.30">
    <property type="match status" value="1"/>
</dbReference>
<dbReference type="PATRIC" id="fig|1280514.3.peg.1360"/>
<dbReference type="CDD" id="cd12119">
    <property type="entry name" value="ttLC_FACS_AlkK_like"/>
    <property type="match status" value="1"/>
</dbReference>
<comment type="caution">
    <text evidence="7">The sequence shown here is derived from an EMBL/GenBank/DDBJ whole genome shotgun (WGS) entry which is preliminary data.</text>
</comment>
<evidence type="ECO:0000313" key="8">
    <source>
        <dbReference type="Proteomes" id="UP000032360"/>
    </source>
</evidence>
<dbReference type="Pfam" id="PF00501">
    <property type="entry name" value="AMP-binding"/>
    <property type="match status" value="1"/>
</dbReference>
<evidence type="ECO:0000256" key="4">
    <source>
        <dbReference type="ARBA" id="ARBA00023098"/>
    </source>
</evidence>
<evidence type="ECO:0000259" key="6">
    <source>
        <dbReference type="Pfam" id="PF13193"/>
    </source>
</evidence>
<name>A0A0D8HM02_9ACTN</name>
<comment type="similarity">
    <text evidence="1">Belongs to the ATP-dependent AMP-binding enzyme family.</text>
</comment>
<organism evidence="7 8">
    <name type="scientific">Acidithrix ferrooxidans</name>
    <dbReference type="NCBI Taxonomy" id="1280514"/>
    <lineage>
        <taxon>Bacteria</taxon>
        <taxon>Bacillati</taxon>
        <taxon>Actinomycetota</taxon>
        <taxon>Acidimicrobiia</taxon>
        <taxon>Acidimicrobiales</taxon>
        <taxon>Acidimicrobiaceae</taxon>
        <taxon>Acidithrix</taxon>
    </lineage>
</organism>
<dbReference type="InterPro" id="IPR025110">
    <property type="entry name" value="AMP-bd_C"/>
</dbReference>
<dbReference type="AlphaFoldDB" id="A0A0D8HM02"/>
<dbReference type="InterPro" id="IPR042099">
    <property type="entry name" value="ANL_N_sf"/>
</dbReference>
<dbReference type="InterPro" id="IPR020845">
    <property type="entry name" value="AMP-binding_CS"/>
</dbReference>
<dbReference type="PANTHER" id="PTHR43859:SF4">
    <property type="entry name" value="BUTANOATE--COA LIGASE AAE1-RELATED"/>
    <property type="match status" value="1"/>
</dbReference>
<dbReference type="Proteomes" id="UP000032360">
    <property type="component" value="Unassembled WGS sequence"/>
</dbReference>
<keyword evidence="2 7" id="KW-0436">Ligase</keyword>
<dbReference type="InterPro" id="IPR000873">
    <property type="entry name" value="AMP-dep_synth/lig_dom"/>
</dbReference>
<dbReference type="Pfam" id="PF13193">
    <property type="entry name" value="AMP-binding_C"/>
    <property type="match status" value="1"/>
</dbReference>